<dbReference type="AlphaFoldDB" id="A0A151AXX6"/>
<name>A0A151AXX6_9FIRM</name>
<evidence type="ECO:0000313" key="3">
    <source>
        <dbReference type="Proteomes" id="UP000075670"/>
    </source>
</evidence>
<protein>
    <recommendedName>
        <fullName evidence="4">ATPase</fullName>
    </recommendedName>
</protein>
<evidence type="ECO:0000313" key="2">
    <source>
        <dbReference type="EMBL" id="KYH32496.1"/>
    </source>
</evidence>
<proteinExistence type="predicted"/>
<gene>
    <name evidence="2" type="ORF">MOMUL_10970</name>
</gene>
<dbReference type="EMBL" id="LTBC01000003">
    <property type="protein sequence ID" value="KYH32496.1"/>
    <property type="molecule type" value="Genomic_DNA"/>
</dbReference>
<sequence length="171" mass="19339">MEFMTLIEEMEKIIEKSPHIPLTGRVFLDGDLFLDYLDRLRTALPEEVRQAQWIRQEKERLLEEARLKAQSLLAEAEKRAEMMAQENELVRKARAQASEIMARAQRLAEEMKAGALSYADGLLGQLEASLNQALTQVRQGRQELQAYPAGGSAGREVAATTPDKTEAQDRR</sequence>
<keyword evidence="3" id="KW-1185">Reference proteome</keyword>
<dbReference type="Proteomes" id="UP000075670">
    <property type="component" value="Unassembled WGS sequence"/>
</dbReference>
<accession>A0A151AXX6</accession>
<feature type="region of interest" description="Disordered" evidence="1">
    <location>
        <begin position="141"/>
        <end position="171"/>
    </location>
</feature>
<comment type="caution">
    <text evidence="2">The sequence shown here is derived from an EMBL/GenBank/DDBJ whole genome shotgun (WGS) entry which is preliminary data.</text>
</comment>
<evidence type="ECO:0008006" key="4">
    <source>
        <dbReference type="Google" id="ProtNLM"/>
    </source>
</evidence>
<organism evidence="2 3">
    <name type="scientific">Moorella mulderi DSM 14980</name>
    <dbReference type="NCBI Taxonomy" id="1122241"/>
    <lineage>
        <taxon>Bacteria</taxon>
        <taxon>Bacillati</taxon>
        <taxon>Bacillota</taxon>
        <taxon>Clostridia</taxon>
        <taxon>Neomoorellales</taxon>
        <taxon>Neomoorellaceae</taxon>
        <taxon>Neomoorella</taxon>
    </lineage>
</organism>
<dbReference type="PATRIC" id="fig|1122241.3.peg.1154"/>
<evidence type="ECO:0000256" key="1">
    <source>
        <dbReference type="SAM" id="MobiDB-lite"/>
    </source>
</evidence>
<reference evidence="2 3" key="1">
    <citation type="submission" date="2016-02" db="EMBL/GenBank/DDBJ databases">
        <title>Genome sequence of Moorella mulderi DSM 14980.</title>
        <authorList>
            <person name="Poehlein A."/>
            <person name="Daniel R."/>
        </authorList>
    </citation>
    <scope>NUCLEOTIDE SEQUENCE [LARGE SCALE GENOMIC DNA]</scope>
    <source>
        <strain evidence="2 3">DSM 14980</strain>
    </source>
</reference>
<dbReference type="RefSeq" id="WP_054937419.1">
    <property type="nucleotide sequence ID" value="NZ_LTBC01000003.1"/>
</dbReference>
<dbReference type="OrthoDB" id="1690557at2"/>